<keyword evidence="3" id="KW-1185">Reference proteome</keyword>
<feature type="domain" description="FAD-binding FR-type" evidence="1">
    <location>
        <begin position="2"/>
        <end position="110"/>
    </location>
</feature>
<dbReference type="Pfam" id="PF08021">
    <property type="entry name" value="FAD_binding_9"/>
    <property type="match status" value="1"/>
</dbReference>
<dbReference type="InterPro" id="IPR017938">
    <property type="entry name" value="Riboflavin_synthase-like_b-brl"/>
</dbReference>
<protein>
    <submittedName>
        <fullName evidence="2">NADPH-dependent ferric siderophore reductase</fullName>
    </submittedName>
</protein>
<sequence length="222" mass="24322">MAYFLRANVTEVAPLTDRMRAIRLTGDHLRGLAWRPGQHVRVNVTPPSQWLRNPGDARRTYSIWDLDPANGVLDLAVLDHGDGPGSVWARTARPGDPVSLSKPEGRLVLRDAGPHIFAGDETAAVPFAAMLRALPDDAEVAGVLEASGPAGEVPLPRKLTWVHDGQLLDAVRDLPATEGTVYIAGEARTCQAIRQHFLRDRRWPRGAIVIKPFWTPGKRGMD</sequence>
<dbReference type="Pfam" id="PF04954">
    <property type="entry name" value="SIP"/>
    <property type="match status" value="1"/>
</dbReference>
<accession>A0A3D9ZCD0</accession>
<reference evidence="2 3" key="1">
    <citation type="submission" date="2018-08" db="EMBL/GenBank/DDBJ databases">
        <title>Sequencing the genomes of 1000 actinobacteria strains.</title>
        <authorList>
            <person name="Klenk H.-P."/>
        </authorList>
    </citation>
    <scope>NUCLEOTIDE SEQUENCE [LARGE SCALE GENOMIC DNA]</scope>
    <source>
        <strain evidence="2 3">DSM 44099</strain>
    </source>
</reference>
<dbReference type="SUPFAM" id="SSF63380">
    <property type="entry name" value="Riboflavin synthase domain-like"/>
    <property type="match status" value="1"/>
</dbReference>
<dbReference type="InterPro" id="IPR039261">
    <property type="entry name" value="FNR_nucleotide-bd"/>
</dbReference>
<organism evidence="2 3">
    <name type="scientific">Asanoa ferruginea</name>
    <dbReference type="NCBI Taxonomy" id="53367"/>
    <lineage>
        <taxon>Bacteria</taxon>
        <taxon>Bacillati</taxon>
        <taxon>Actinomycetota</taxon>
        <taxon>Actinomycetes</taxon>
        <taxon>Micromonosporales</taxon>
        <taxon>Micromonosporaceae</taxon>
        <taxon>Asanoa</taxon>
    </lineage>
</organism>
<dbReference type="PANTHER" id="PTHR30157">
    <property type="entry name" value="FERRIC REDUCTASE, NADPH-DEPENDENT"/>
    <property type="match status" value="1"/>
</dbReference>
<dbReference type="CDD" id="cd06193">
    <property type="entry name" value="siderophore_interacting"/>
    <property type="match status" value="1"/>
</dbReference>
<dbReference type="Gene3D" id="2.40.30.10">
    <property type="entry name" value="Translation factors"/>
    <property type="match status" value="1"/>
</dbReference>
<evidence type="ECO:0000313" key="3">
    <source>
        <dbReference type="Proteomes" id="UP000256913"/>
    </source>
</evidence>
<dbReference type="InterPro" id="IPR017927">
    <property type="entry name" value="FAD-bd_FR_type"/>
</dbReference>
<gene>
    <name evidence="2" type="ORF">DFJ67_0862</name>
</gene>
<dbReference type="AlphaFoldDB" id="A0A3D9ZCD0"/>
<name>A0A3D9ZCD0_9ACTN</name>
<dbReference type="InterPro" id="IPR013113">
    <property type="entry name" value="SIP_FAD-bd"/>
</dbReference>
<dbReference type="RefSeq" id="WP_116066673.1">
    <property type="nucleotide sequence ID" value="NZ_BONB01000001.1"/>
</dbReference>
<evidence type="ECO:0000259" key="1">
    <source>
        <dbReference type="PROSITE" id="PS51384"/>
    </source>
</evidence>
<dbReference type="EMBL" id="QUMQ01000001">
    <property type="protein sequence ID" value="REF94917.1"/>
    <property type="molecule type" value="Genomic_DNA"/>
</dbReference>
<proteinExistence type="predicted"/>
<evidence type="ECO:0000313" key="2">
    <source>
        <dbReference type="EMBL" id="REF94917.1"/>
    </source>
</evidence>
<dbReference type="PROSITE" id="PS51384">
    <property type="entry name" value="FAD_FR"/>
    <property type="match status" value="1"/>
</dbReference>
<dbReference type="PANTHER" id="PTHR30157:SF0">
    <property type="entry name" value="NADPH-DEPENDENT FERRIC-CHELATE REDUCTASE"/>
    <property type="match status" value="1"/>
</dbReference>
<dbReference type="OrthoDB" id="3745257at2"/>
<dbReference type="Gene3D" id="3.40.50.80">
    <property type="entry name" value="Nucleotide-binding domain of ferredoxin-NADP reductase (FNR) module"/>
    <property type="match status" value="1"/>
</dbReference>
<dbReference type="InterPro" id="IPR039374">
    <property type="entry name" value="SIP_fam"/>
</dbReference>
<dbReference type="InterPro" id="IPR007037">
    <property type="entry name" value="SIP_rossman_dom"/>
</dbReference>
<comment type="caution">
    <text evidence="2">The sequence shown here is derived from an EMBL/GenBank/DDBJ whole genome shotgun (WGS) entry which is preliminary data.</text>
</comment>
<dbReference type="Proteomes" id="UP000256913">
    <property type="component" value="Unassembled WGS sequence"/>
</dbReference>
<dbReference type="GO" id="GO:0016491">
    <property type="term" value="F:oxidoreductase activity"/>
    <property type="evidence" value="ECO:0007669"/>
    <property type="project" value="InterPro"/>
</dbReference>